<comment type="caution">
    <text evidence="1">The sequence shown here is derived from an EMBL/GenBank/DDBJ whole genome shotgun (WGS) entry which is preliminary data.</text>
</comment>
<evidence type="ECO:0000313" key="2">
    <source>
        <dbReference type="Proteomes" id="UP000321306"/>
    </source>
</evidence>
<dbReference type="PIRSF" id="PIRSF015617">
    <property type="entry name" value="Adensltrnsf_CobA"/>
    <property type="match status" value="1"/>
</dbReference>
<protein>
    <submittedName>
        <fullName evidence="1">Cob(I)alamin adenosyltransferase</fullName>
    </submittedName>
</protein>
<accession>A0A511N9K1</accession>
<evidence type="ECO:0000313" key="1">
    <source>
        <dbReference type="EMBL" id="GEM49512.1"/>
    </source>
</evidence>
<reference evidence="1 2" key="1">
    <citation type="submission" date="2019-07" db="EMBL/GenBank/DDBJ databases">
        <title>Whole genome shotgun sequence of Deinococcus cellulosilyticus NBRC 106333.</title>
        <authorList>
            <person name="Hosoyama A."/>
            <person name="Uohara A."/>
            <person name="Ohji S."/>
            <person name="Ichikawa N."/>
        </authorList>
    </citation>
    <scope>NUCLEOTIDE SEQUENCE [LARGE SCALE GENOMIC DNA]</scope>
    <source>
        <strain evidence="1 2">NBRC 106333</strain>
    </source>
</reference>
<dbReference type="InterPro" id="IPR003724">
    <property type="entry name" value="CblAdoTrfase_CobA"/>
</dbReference>
<dbReference type="Gene3D" id="3.40.50.300">
    <property type="entry name" value="P-loop containing nucleotide triphosphate hydrolases"/>
    <property type="match status" value="1"/>
</dbReference>
<dbReference type="InterPro" id="IPR027417">
    <property type="entry name" value="P-loop_NTPase"/>
</dbReference>
<dbReference type="OrthoDB" id="9810309at2"/>
<dbReference type="RefSeq" id="WP_146890205.1">
    <property type="nucleotide sequence ID" value="NZ_BJXB01000036.1"/>
</dbReference>
<proteinExistence type="predicted"/>
<dbReference type="PANTHER" id="PTHR46638:SF1">
    <property type="entry name" value="CORRINOID ADENOSYLTRANSFERASE"/>
    <property type="match status" value="1"/>
</dbReference>
<dbReference type="NCBIfam" id="NF004637">
    <property type="entry name" value="PRK05986.1"/>
    <property type="match status" value="1"/>
</dbReference>
<dbReference type="NCBIfam" id="TIGR00708">
    <property type="entry name" value="cobA"/>
    <property type="match status" value="1"/>
</dbReference>
<keyword evidence="2" id="KW-1185">Reference proteome</keyword>
<sequence>MSSQPHTTKPYEKPTGERRGLVIINTGNGKGKTTAALGLLVRAQGRGLRTRLLQFIKHESANFGEHRSLKTLGIPFAGLGDGFSWTSKDLDRSKEMAQAGWQEAKAAILSGEYDLLVLDEVTYPINWGWIDVQEVLDTLKARPKMLHVVLTGRKAHELLVEFADTVTEMQPVKHAFEAGVPAQKGIEH</sequence>
<dbReference type="SUPFAM" id="SSF52540">
    <property type="entry name" value="P-loop containing nucleoside triphosphate hydrolases"/>
    <property type="match status" value="1"/>
</dbReference>
<dbReference type="AlphaFoldDB" id="A0A511N9K1"/>
<dbReference type="PANTHER" id="PTHR46638">
    <property type="entry name" value="CORRINOID ADENOSYLTRANSFERASE"/>
    <property type="match status" value="1"/>
</dbReference>
<dbReference type="CDD" id="cd00561">
    <property type="entry name" value="CobA_ACA"/>
    <property type="match status" value="1"/>
</dbReference>
<dbReference type="GO" id="GO:0008817">
    <property type="term" value="F:corrinoid adenosyltransferase activity"/>
    <property type="evidence" value="ECO:0007669"/>
    <property type="project" value="InterPro"/>
</dbReference>
<dbReference type="Proteomes" id="UP000321306">
    <property type="component" value="Unassembled WGS sequence"/>
</dbReference>
<organism evidence="1 2">
    <name type="scientific">Deinococcus cellulosilyticus (strain DSM 18568 / NBRC 106333 / KACC 11606 / 5516J-15)</name>
    <dbReference type="NCBI Taxonomy" id="1223518"/>
    <lineage>
        <taxon>Bacteria</taxon>
        <taxon>Thermotogati</taxon>
        <taxon>Deinococcota</taxon>
        <taxon>Deinococci</taxon>
        <taxon>Deinococcales</taxon>
        <taxon>Deinococcaceae</taxon>
        <taxon>Deinococcus</taxon>
    </lineage>
</organism>
<dbReference type="GO" id="GO:0009236">
    <property type="term" value="P:cobalamin biosynthetic process"/>
    <property type="evidence" value="ECO:0007669"/>
    <property type="project" value="InterPro"/>
</dbReference>
<keyword evidence="1" id="KW-0808">Transferase</keyword>
<dbReference type="EMBL" id="BJXB01000036">
    <property type="protein sequence ID" value="GEM49512.1"/>
    <property type="molecule type" value="Genomic_DNA"/>
</dbReference>
<gene>
    <name evidence="1" type="ORF">DC3_51470</name>
</gene>
<name>A0A511N9K1_DEIC1</name>
<dbReference type="GO" id="GO:0005524">
    <property type="term" value="F:ATP binding"/>
    <property type="evidence" value="ECO:0007669"/>
    <property type="project" value="InterPro"/>
</dbReference>
<dbReference type="Pfam" id="PF02572">
    <property type="entry name" value="CobA_CobO_BtuR"/>
    <property type="match status" value="1"/>
</dbReference>